<evidence type="ECO:0000259" key="1">
    <source>
        <dbReference type="PROSITE" id="PS50056"/>
    </source>
</evidence>
<comment type="caution">
    <text evidence="2">The sequence shown here is derived from an EMBL/GenBank/DDBJ whole genome shotgun (WGS) entry which is preliminary data.</text>
</comment>
<feature type="domain" description="Tyrosine specific protein phosphatases" evidence="1">
    <location>
        <begin position="173"/>
        <end position="232"/>
    </location>
</feature>
<dbReference type="InterPro" id="IPR000387">
    <property type="entry name" value="Tyr_Pase_dom"/>
</dbReference>
<evidence type="ECO:0000313" key="2">
    <source>
        <dbReference type="EMBL" id="TCD69217.1"/>
    </source>
</evidence>
<dbReference type="PROSITE" id="PS00383">
    <property type="entry name" value="TYR_PHOSPHATASE_1"/>
    <property type="match status" value="1"/>
</dbReference>
<accession>A0A4V2MX95</accession>
<evidence type="ECO:0000313" key="3">
    <source>
        <dbReference type="Proteomes" id="UP000292702"/>
    </source>
</evidence>
<dbReference type="EMBL" id="RWJN01000046">
    <property type="protein sequence ID" value="TCD69217.1"/>
    <property type="molecule type" value="Genomic_DNA"/>
</dbReference>
<dbReference type="Gene3D" id="3.90.190.10">
    <property type="entry name" value="Protein tyrosine phosphatase superfamily"/>
    <property type="match status" value="1"/>
</dbReference>
<gene>
    <name evidence="2" type="ORF">EIP91_008320</name>
</gene>
<dbReference type="Proteomes" id="UP000292702">
    <property type="component" value="Unassembled WGS sequence"/>
</dbReference>
<dbReference type="GO" id="GO:0004721">
    <property type="term" value="F:phosphoprotein phosphatase activity"/>
    <property type="evidence" value="ECO:0007669"/>
    <property type="project" value="InterPro"/>
</dbReference>
<dbReference type="AlphaFoldDB" id="A0A4V2MX95"/>
<keyword evidence="3" id="KW-1185">Reference proteome</keyword>
<proteinExistence type="predicted"/>
<protein>
    <recommendedName>
        <fullName evidence="1">Tyrosine specific protein phosphatases domain-containing protein</fullName>
    </recommendedName>
</protein>
<dbReference type="PANTHER" id="PTHR31126">
    <property type="entry name" value="TYROSINE-PROTEIN PHOSPHATASE"/>
    <property type="match status" value="1"/>
</dbReference>
<dbReference type="InterPro" id="IPR029021">
    <property type="entry name" value="Prot-tyrosine_phosphatase-like"/>
</dbReference>
<dbReference type="OrthoDB" id="449382at2759"/>
<name>A0A4V2MX95_9APHY</name>
<dbReference type="PANTHER" id="PTHR31126:SF1">
    <property type="entry name" value="TYROSINE SPECIFIC PROTEIN PHOSPHATASES DOMAIN-CONTAINING PROTEIN"/>
    <property type="match status" value="1"/>
</dbReference>
<dbReference type="Pfam" id="PF13350">
    <property type="entry name" value="Y_phosphatase3"/>
    <property type="match status" value="1"/>
</dbReference>
<organism evidence="2 3">
    <name type="scientific">Steccherinum ochraceum</name>
    <dbReference type="NCBI Taxonomy" id="92696"/>
    <lineage>
        <taxon>Eukaryota</taxon>
        <taxon>Fungi</taxon>
        <taxon>Dikarya</taxon>
        <taxon>Basidiomycota</taxon>
        <taxon>Agaricomycotina</taxon>
        <taxon>Agaricomycetes</taxon>
        <taxon>Polyporales</taxon>
        <taxon>Steccherinaceae</taxon>
        <taxon>Steccherinum</taxon>
    </lineage>
</organism>
<reference evidence="2 3" key="1">
    <citation type="submission" date="2018-11" db="EMBL/GenBank/DDBJ databases">
        <title>Genome assembly of Steccherinum ochraceum LE-BIN_3174, the white-rot fungus of the Steccherinaceae family (The Residual Polyporoid clade, Polyporales, Basidiomycota).</title>
        <authorList>
            <person name="Fedorova T.V."/>
            <person name="Glazunova O.A."/>
            <person name="Landesman E.O."/>
            <person name="Moiseenko K.V."/>
            <person name="Psurtseva N.V."/>
            <person name="Savinova O.S."/>
            <person name="Shakhova N.V."/>
            <person name="Tyazhelova T.V."/>
            <person name="Vasina D.V."/>
        </authorList>
    </citation>
    <scope>NUCLEOTIDE SEQUENCE [LARGE SCALE GENOMIC DNA]</scope>
    <source>
        <strain evidence="2 3">LE-BIN_3174</strain>
    </source>
</reference>
<dbReference type="InterPro" id="IPR016130">
    <property type="entry name" value="Tyr_Pase_AS"/>
</dbReference>
<dbReference type="SUPFAM" id="SSF52799">
    <property type="entry name" value="(Phosphotyrosine protein) phosphatases II"/>
    <property type="match status" value="1"/>
</dbReference>
<dbReference type="InterPro" id="IPR026893">
    <property type="entry name" value="Tyr/Ser_Pase_IphP-type"/>
</dbReference>
<sequence>MNANLLGKRSFDVGASLSDETLDDELKALDSDAPLDPEYVNSRLLRPPFVTIDGVDNVRDLGSKKSSTAGYMTKPNFIFRGSEISAITDAGRDRLVQLGVTKIYDLRSDPEIAKWGTASPEMKGLEIIRTPLFKSEDYSPEVMAKRYELYASGELEAFKVLYAQILDSGNAKEAFGEIFRHVRDRPNEGLFFHCTAGRDRTGVLAAIILSLAGVSDDAIERDYALTRIGRERARPKVMARLAREPFFAANSEAAHRMFSSKRETMREFLKLLRDQYGGAEGYLKEFVQLTNDDIATIRRNLLVPVPQS</sequence>
<dbReference type="PROSITE" id="PS50056">
    <property type="entry name" value="TYR_PHOSPHATASE_2"/>
    <property type="match status" value="1"/>
</dbReference>